<keyword evidence="2" id="KW-0812">Transmembrane</keyword>
<organism evidence="4 5">
    <name type="scientific">Danaus plexippus plexippus</name>
    <dbReference type="NCBI Taxonomy" id="278856"/>
    <lineage>
        <taxon>Eukaryota</taxon>
        <taxon>Metazoa</taxon>
        <taxon>Ecdysozoa</taxon>
        <taxon>Arthropoda</taxon>
        <taxon>Hexapoda</taxon>
        <taxon>Insecta</taxon>
        <taxon>Pterygota</taxon>
        <taxon>Neoptera</taxon>
        <taxon>Endopterygota</taxon>
        <taxon>Lepidoptera</taxon>
        <taxon>Glossata</taxon>
        <taxon>Ditrysia</taxon>
        <taxon>Papilionoidea</taxon>
        <taxon>Nymphalidae</taxon>
        <taxon>Danainae</taxon>
        <taxon>Danaini</taxon>
        <taxon>Danaina</taxon>
        <taxon>Danaus</taxon>
        <taxon>Danaus</taxon>
    </lineage>
</organism>
<keyword evidence="2" id="KW-1133">Transmembrane helix</keyword>
<dbReference type="eggNOG" id="KOG3700">
    <property type="taxonomic scope" value="Eukaryota"/>
</dbReference>
<feature type="transmembrane region" description="Helical" evidence="2">
    <location>
        <begin position="304"/>
        <end position="329"/>
    </location>
</feature>
<reference evidence="4 5" key="1">
    <citation type="journal article" date="2011" name="Cell">
        <title>The monarch butterfly genome yields insights into long-distance migration.</title>
        <authorList>
            <person name="Zhan S."/>
            <person name="Merlin C."/>
            <person name="Boore J.L."/>
            <person name="Reppert S.M."/>
        </authorList>
    </citation>
    <scope>NUCLEOTIDE SEQUENCE [LARGE SCALE GENOMIC DNA]</scope>
    <source>
        <strain evidence="4">F-2</strain>
    </source>
</reference>
<protein>
    <recommendedName>
        <fullName evidence="3">Acyltransferase 3 domain-containing protein</fullName>
    </recommendedName>
</protein>
<feature type="transmembrane region" description="Helical" evidence="2">
    <location>
        <begin position="181"/>
        <end position="203"/>
    </location>
</feature>
<dbReference type="GO" id="GO:0016747">
    <property type="term" value="F:acyltransferase activity, transferring groups other than amino-acyl groups"/>
    <property type="evidence" value="ECO:0007669"/>
    <property type="project" value="InterPro"/>
</dbReference>
<feature type="transmembrane region" description="Helical" evidence="2">
    <location>
        <begin position="223"/>
        <end position="248"/>
    </location>
</feature>
<proteinExistence type="predicted"/>
<evidence type="ECO:0000313" key="4">
    <source>
        <dbReference type="EMBL" id="OWR48532.1"/>
    </source>
</evidence>
<dbReference type="PANTHER" id="PTHR11161:SF0">
    <property type="entry name" value="O-ACYLTRANSFERASE LIKE PROTEIN"/>
    <property type="match status" value="1"/>
</dbReference>
<evidence type="ECO:0000259" key="3">
    <source>
        <dbReference type="Pfam" id="PF01757"/>
    </source>
</evidence>
<comment type="caution">
    <text evidence="4">The sequence shown here is derived from an EMBL/GenBank/DDBJ whole genome shotgun (WGS) entry which is preliminary data.</text>
</comment>
<sequence>MTVTPVDISNCVGVVLMGRLYQDVTTAALPQLAKHQVGLWMSSLEAIWIMAAPICVDTFFLLSGLLIVYVTAAKYNYMQLLKNLHLFYLNRLLRMFPLLALTVLLEATLFNHVADGPFWNKYAENIHKCKTYWWSTLLYIQNYVNPENLCLTATWYLAIDVQLHILSPLLLFWVLGRQRKVAWAALTCVWLASLTAATIYNFIKEFPSSPLMPSRLLENVYYMTYYYMNTLTRANVFIIGMMLGYLLYIWKGHQLKISKVLNMFLWIISLSICALIIYCIHPTLQIDYENQILDSIINSFMRPLWALALSWIIFACVKGYGGPINWLFCWSLWKLPARISFSLYLLHMPFIEIINATTIFPLYFDDRAIIFKYMGILFLTMMVGFIATVLIEQPFNNLIKLVLEPAARKSAKSQEVLKPANTAAGHNRRTDGQ</sequence>
<feature type="transmembrane region" description="Helical" evidence="2">
    <location>
        <begin position="153"/>
        <end position="174"/>
    </location>
</feature>
<dbReference type="Proteomes" id="UP000007151">
    <property type="component" value="Unassembled WGS sequence"/>
</dbReference>
<feature type="transmembrane region" description="Helical" evidence="2">
    <location>
        <begin position="46"/>
        <end position="71"/>
    </location>
</feature>
<feature type="transmembrane region" description="Helical" evidence="2">
    <location>
        <begin position="370"/>
        <end position="391"/>
    </location>
</feature>
<feature type="transmembrane region" description="Helical" evidence="2">
    <location>
        <begin position="92"/>
        <end position="110"/>
    </location>
</feature>
<keyword evidence="5" id="KW-1185">Reference proteome</keyword>
<feature type="transmembrane region" description="Helical" evidence="2">
    <location>
        <begin position="260"/>
        <end position="284"/>
    </location>
</feature>
<evidence type="ECO:0000256" key="2">
    <source>
        <dbReference type="SAM" id="Phobius"/>
    </source>
</evidence>
<dbReference type="InterPro" id="IPR002656">
    <property type="entry name" value="Acyl_transf_3_dom"/>
</dbReference>
<evidence type="ECO:0000313" key="5">
    <source>
        <dbReference type="Proteomes" id="UP000007151"/>
    </source>
</evidence>
<dbReference type="EMBL" id="AGBW02010429">
    <property type="protein sequence ID" value="OWR48532.1"/>
    <property type="molecule type" value="Genomic_DNA"/>
</dbReference>
<feature type="transmembrane region" description="Helical" evidence="2">
    <location>
        <begin position="341"/>
        <end position="364"/>
    </location>
</feature>
<dbReference type="Pfam" id="PF01757">
    <property type="entry name" value="Acyl_transf_3"/>
    <property type="match status" value="1"/>
</dbReference>
<feature type="domain" description="Acyltransferase 3" evidence="3">
    <location>
        <begin position="35"/>
        <end position="389"/>
    </location>
</feature>
<dbReference type="AlphaFoldDB" id="A0A212F488"/>
<accession>A0A212F488</accession>
<dbReference type="InParanoid" id="A0A212F488"/>
<feature type="region of interest" description="Disordered" evidence="1">
    <location>
        <begin position="410"/>
        <end position="433"/>
    </location>
</feature>
<dbReference type="KEGG" id="dpl:KGM_202750"/>
<name>A0A212F488_DANPL</name>
<keyword evidence="2" id="KW-0472">Membrane</keyword>
<dbReference type="InterPro" id="IPR052728">
    <property type="entry name" value="O2_lipid_transport_reg"/>
</dbReference>
<gene>
    <name evidence="4" type="ORF">KGM_202750</name>
</gene>
<evidence type="ECO:0000256" key="1">
    <source>
        <dbReference type="SAM" id="MobiDB-lite"/>
    </source>
</evidence>
<dbReference type="PANTHER" id="PTHR11161">
    <property type="entry name" value="O-ACYLTRANSFERASE"/>
    <property type="match status" value="1"/>
</dbReference>